<dbReference type="EMBL" id="BSXG01000133">
    <property type="protein sequence ID" value="GME47531.1"/>
    <property type="molecule type" value="Genomic_DNA"/>
</dbReference>
<evidence type="ECO:0000313" key="2">
    <source>
        <dbReference type="Proteomes" id="UP001165186"/>
    </source>
</evidence>
<comment type="caution">
    <text evidence="1">The sequence shown here is derived from an EMBL/GenBank/DDBJ whole genome shotgun (WGS) entry which is preliminary data.</text>
</comment>
<sequence>MSNLDIVPAIIATAIFLAATLITAYKAHRHGTWMLWSLILSGFFLVVSYTFRAVGFRTDSDGDVRDPGLIFLADLFNSVASFFLTWATFTLFTRLTWWTSPSSALTSHSPLWFHPRFGFPIMLAVLLISVAAQCIPVPLIILCGLVPQTVLLLVYLTFVFRYRSVRATFPHPRAVGEKSVFMVAAAVGIVLLVRSVLKWIAILTIDEGVRAVGVVYFFDALQMLICFVLFNLLHPGKYLPADFARFRLDKSAVLQRKSADSRVAELTRETPRSSDSTGPGLV</sequence>
<organism evidence="1 2">
    <name type="scientific">Neofusicoccum parvum</name>
    <dbReference type="NCBI Taxonomy" id="310453"/>
    <lineage>
        <taxon>Eukaryota</taxon>
        <taxon>Fungi</taxon>
        <taxon>Dikarya</taxon>
        <taxon>Ascomycota</taxon>
        <taxon>Pezizomycotina</taxon>
        <taxon>Dothideomycetes</taxon>
        <taxon>Dothideomycetes incertae sedis</taxon>
        <taxon>Botryosphaeriales</taxon>
        <taxon>Botryosphaeriaceae</taxon>
        <taxon>Neofusicoccum</taxon>
    </lineage>
</organism>
<protein>
    <submittedName>
        <fullName evidence="1">Rta1 domain protein</fullName>
    </submittedName>
</protein>
<name>A0ACB5SLJ0_9PEZI</name>
<gene>
    <name evidence="1" type="primary">g6516</name>
    <name evidence="1" type="ORF">NpPPO83_00006516</name>
</gene>
<keyword evidence="2" id="KW-1185">Reference proteome</keyword>
<reference evidence="1" key="1">
    <citation type="submission" date="2024-09" db="EMBL/GenBank/DDBJ databases">
        <title>Draft Genome Sequences of Neofusicoccum parvum.</title>
        <authorList>
            <person name="Ashida A."/>
            <person name="Camagna M."/>
            <person name="Tanaka A."/>
            <person name="Takemoto D."/>
        </authorList>
    </citation>
    <scope>NUCLEOTIDE SEQUENCE</scope>
    <source>
        <strain evidence="1">PPO83</strain>
    </source>
</reference>
<proteinExistence type="predicted"/>
<accession>A0ACB5SLJ0</accession>
<dbReference type="Proteomes" id="UP001165186">
    <property type="component" value="Unassembled WGS sequence"/>
</dbReference>
<evidence type="ECO:0000313" key="1">
    <source>
        <dbReference type="EMBL" id="GME47531.1"/>
    </source>
</evidence>